<dbReference type="InterPro" id="IPR011146">
    <property type="entry name" value="HIT-like"/>
</dbReference>
<dbReference type="Pfam" id="PF01230">
    <property type="entry name" value="HIT"/>
    <property type="match status" value="1"/>
</dbReference>
<reference evidence="5 6" key="1">
    <citation type="submission" date="2017-02" db="EMBL/GenBank/DDBJ databases">
        <title>Draft genome sequence of Haemophilus felis CCUG 31170 type strain.</title>
        <authorList>
            <person name="Engstrom-Jakobsson H."/>
            <person name="Salva-Serra F."/>
            <person name="Thorell K."/>
            <person name="Gonzales-Siles L."/>
            <person name="Karlsson R."/>
            <person name="Boulund F."/>
            <person name="Engstrand L."/>
            <person name="Kristiansson E."/>
            <person name="Moore E."/>
        </authorList>
    </citation>
    <scope>NUCLEOTIDE SEQUENCE [LARGE SCALE GENOMIC DNA]</scope>
    <source>
        <strain evidence="5 6">CCUG 31170</strain>
    </source>
</reference>
<dbReference type="OrthoDB" id="9784774at2"/>
<evidence type="ECO:0000313" key="6">
    <source>
        <dbReference type="Proteomes" id="UP000190023"/>
    </source>
</evidence>
<dbReference type="PROSITE" id="PS51084">
    <property type="entry name" value="HIT_2"/>
    <property type="match status" value="1"/>
</dbReference>
<evidence type="ECO:0000256" key="1">
    <source>
        <dbReference type="PIRSR" id="PIRSR601310-1"/>
    </source>
</evidence>
<evidence type="ECO:0000259" key="4">
    <source>
        <dbReference type="PROSITE" id="PS51084"/>
    </source>
</evidence>
<protein>
    <submittedName>
        <fullName evidence="5">Histidine triad nucleotide-binding protein</fullName>
    </submittedName>
</protein>
<evidence type="ECO:0000313" key="5">
    <source>
        <dbReference type="EMBL" id="OOS02210.1"/>
    </source>
</evidence>
<keyword evidence="6" id="KW-1185">Reference proteome</keyword>
<organism evidence="5 6">
    <name type="scientific">[Haemophilus] felis</name>
    <dbReference type="NCBI Taxonomy" id="123822"/>
    <lineage>
        <taxon>Bacteria</taxon>
        <taxon>Pseudomonadati</taxon>
        <taxon>Pseudomonadota</taxon>
        <taxon>Gammaproteobacteria</taxon>
        <taxon>Pasteurellales</taxon>
        <taxon>Pasteurellaceae</taxon>
    </lineage>
</organism>
<dbReference type="STRING" id="123822.B0188_08855"/>
<feature type="short sequence motif" description="Histidine triad motif" evidence="2 3">
    <location>
        <begin position="99"/>
        <end position="103"/>
    </location>
</feature>
<evidence type="ECO:0000256" key="3">
    <source>
        <dbReference type="PROSITE-ProRule" id="PRU00464"/>
    </source>
</evidence>
<dbReference type="InterPro" id="IPR001310">
    <property type="entry name" value="Histidine_triad_HIT"/>
</dbReference>
<feature type="active site" description="Tele-AMP-histidine intermediate" evidence="1">
    <location>
        <position position="101"/>
    </location>
</feature>
<dbReference type="EMBL" id="MUYB01000038">
    <property type="protein sequence ID" value="OOS02210.1"/>
    <property type="molecule type" value="Genomic_DNA"/>
</dbReference>
<dbReference type="Gene3D" id="3.30.428.10">
    <property type="entry name" value="HIT-like"/>
    <property type="match status" value="1"/>
</dbReference>
<dbReference type="PANTHER" id="PTHR23089">
    <property type="entry name" value="HISTIDINE TRIAD HIT PROTEIN"/>
    <property type="match status" value="1"/>
</dbReference>
<dbReference type="SUPFAM" id="SSF54197">
    <property type="entry name" value="HIT-like"/>
    <property type="match status" value="1"/>
</dbReference>
<accession>A0A1T0AWM6</accession>
<feature type="domain" description="HIT" evidence="4">
    <location>
        <begin position="6"/>
        <end position="115"/>
    </location>
</feature>
<dbReference type="PRINTS" id="PR00332">
    <property type="entry name" value="HISTRIAD"/>
</dbReference>
<dbReference type="Proteomes" id="UP000190023">
    <property type="component" value="Unassembled WGS sequence"/>
</dbReference>
<sequence>MSTETIFSRIIRREIPTNILYQDDLVTAFSDIAPQAKTHILIIPNKIIPTVNEVSSEDEQTLGRLFTVAAKLAKEAGIAEDGYRLIVNCNKHGGQEVFHLHMHLVGGEPLGKMLAK</sequence>
<comment type="caution">
    <text evidence="5">The sequence shown here is derived from an EMBL/GenBank/DDBJ whole genome shotgun (WGS) entry which is preliminary data.</text>
</comment>
<proteinExistence type="predicted"/>
<dbReference type="InterPro" id="IPR036265">
    <property type="entry name" value="HIT-like_sf"/>
</dbReference>
<dbReference type="PROSITE" id="PS00892">
    <property type="entry name" value="HIT_1"/>
    <property type="match status" value="1"/>
</dbReference>
<dbReference type="InterPro" id="IPR019808">
    <property type="entry name" value="Histidine_triad_CS"/>
</dbReference>
<dbReference type="GO" id="GO:0003824">
    <property type="term" value="F:catalytic activity"/>
    <property type="evidence" value="ECO:0007669"/>
    <property type="project" value="InterPro"/>
</dbReference>
<gene>
    <name evidence="5" type="ORF">B0188_08855</name>
</gene>
<evidence type="ECO:0000256" key="2">
    <source>
        <dbReference type="PIRSR" id="PIRSR601310-3"/>
    </source>
</evidence>
<dbReference type="AlphaFoldDB" id="A0A1T0AWM6"/>
<name>A0A1T0AWM6_9PAST</name>
<dbReference type="CDD" id="cd01276">
    <property type="entry name" value="PKCI_related"/>
    <property type="match status" value="1"/>
</dbReference>